<feature type="transmembrane region" description="Helical" evidence="5">
    <location>
        <begin position="20"/>
        <end position="41"/>
    </location>
</feature>
<organism evidence="6 7">
    <name type="scientific">Paenibacillus artemisiicola</name>
    <dbReference type="NCBI Taxonomy" id="1172618"/>
    <lineage>
        <taxon>Bacteria</taxon>
        <taxon>Bacillati</taxon>
        <taxon>Bacillota</taxon>
        <taxon>Bacilli</taxon>
        <taxon>Bacillales</taxon>
        <taxon>Paenibacillaceae</taxon>
        <taxon>Paenibacillus</taxon>
    </lineage>
</organism>
<keyword evidence="4 5" id="KW-0472">Membrane</keyword>
<proteinExistence type="predicted"/>
<gene>
    <name evidence="6" type="ORF">I8J29_05540</name>
</gene>
<dbReference type="Proteomes" id="UP000670947">
    <property type="component" value="Unassembled WGS sequence"/>
</dbReference>
<comment type="caution">
    <text evidence="6">The sequence shown here is derived from an EMBL/GenBank/DDBJ whole genome shotgun (WGS) entry which is preliminary data.</text>
</comment>
<evidence type="ECO:0000313" key="6">
    <source>
        <dbReference type="EMBL" id="MBO7743649.1"/>
    </source>
</evidence>
<keyword evidence="3 5" id="KW-1133">Transmembrane helix</keyword>
<dbReference type="Pfam" id="PF13564">
    <property type="entry name" value="DoxX_2"/>
    <property type="match status" value="1"/>
</dbReference>
<dbReference type="InterPro" id="IPR032808">
    <property type="entry name" value="DoxX"/>
</dbReference>
<reference evidence="6 7" key="1">
    <citation type="submission" date="2021-03" db="EMBL/GenBank/DDBJ databases">
        <title>Paenibacillus artemisicola MWE-103 whole genome sequence.</title>
        <authorList>
            <person name="Ham Y.J."/>
        </authorList>
    </citation>
    <scope>NUCLEOTIDE SEQUENCE [LARGE SCALE GENOMIC DNA]</scope>
    <source>
        <strain evidence="6 7">MWE-103</strain>
    </source>
</reference>
<keyword evidence="7" id="KW-1185">Reference proteome</keyword>
<feature type="transmembrane region" description="Helical" evidence="5">
    <location>
        <begin position="99"/>
        <end position="119"/>
    </location>
</feature>
<keyword evidence="2 5" id="KW-0812">Transmembrane</keyword>
<name>A0ABS3W5R0_9BACL</name>
<evidence type="ECO:0000256" key="4">
    <source>
        <dbReference type="ARBA" id="ARBA00023136"/>
    </source>
</evidence>
<evidence type="ECO:0000256" key="5">
    <source>
        <dbReference type="SAM" id="Phobius"/>
    </source>
</evidence>
<feature type="transmembrane region" description="Helical" evidence="5">
    <location>
        <begin position="53"/>
        <end position="70"/>
    </location>
</feature>
<dbReference type="EMBL" id="JAGGDJ010000002">
    <property type="protein sequence ID" value="MBO7743649.1"/>
    <property type="molecule type" value="Genomic_DNA"/>
</dbReference>
<protein>
    <submittedName>
        <fullName evidence="6">DoxX family protein</fullName>
    </submittedName>
</protein>
<accession>A0ABS3W5R0</accession>
<evidence type="ECO:0000256" key="1">
    <source>
        <dbReference type="ARBA" id="ARBA00004141"/>
    </source>
</evidence>
<feature type="transmembrane region" description="Helical" evidence="5">
    <location>
        <begin position="75"/>
        <end position="93"/>
    </location>
</feature>
<evidence type="ECO:0000256" key="2">
    <source>
        <dbReference type="ARBA" id="ARBA00022692"/>
    </source>
</evidence>
<sequence>MNFGTAAAGGRLWTARIMSWIVILFMLFDGIGKIAGLTSAVEGTLALGFTERHMAAMGILGLVSALLCAIPRTSFIGGLVLTAYLGGAVAAQIRVDAPLFTNILFPVYVAVLFWWAFWLRDERLRRLLS</sequence>
<comment type="subcellular location">
    <subcellularLocation>
        <location evidence="1">Membrane</location>
        <topology evidence="1">Multi-pass membrane protein</topology>
    </subcellularLocation>
</comment>
<evidence type="ECO:0000256" key="3">
    <source>
        <dbReference type="ARBA" id="ARBA00022989"/>
    </source>
</evidence>
<evidence type="ECO:0000313" key="7">
    <source>
        <dbReference type="Proteomes" id="UP000670947"/>
    </source>
</evidence>